<dbReference type="Gene3D" id="1.10.1240.10">
    <property type="entry name" value="Methionine synthase domain"/>
    <property type="match status" value="1"/>
</dbReference>
<dbReference type="InterPro" id="IPR047057">
    <property type="entry name" value="MerR_fam"/>
</dbReference>
<feature type="domain" description="HTH merR-type" evidence="3">
    <location>
        <begin position="16"/>
        <end position="85"/>
    </location>
</feature>
<feature type="region of interest" description="Disordered" evidence="2">
    <location>
        <begin position="90"/>
        <end position="123"/>
    </location>
</feature>
<proteinExistence type="predicted"/>
<evidence type="ECO:0000256" key="1">
    <source>
        <dbReference type="ARBA" id="ARBA00023125"/>
    </source>
</evidence>
<dbReference type="Pfam" id="PF13411">
    <property type="entry name" value="MerR_1"/>
    <property type="match status" value="1"/>
</dbReference>
<feature type="compositionally biased region" description="Low complexity" evidence="2">
    <location>
        <begin position="90"/>
        <end position="103"/>
    </location>
</feature>
<dbReference type="Gene3D" id="1.10.1660.10">
    <property type="match status" value="1"/>
</dbReference>
<dbReference type="SMART" id="SM00422">
    <property type="entry name" value="HTH_MERR"/>
    <property type="match status" value="1"/>
</dbReference>
<comment type="caution">
    <text evidence="4">The sequence shown here is derived from an EMBL/GenBank/DDBJ whole genome shotgun (WGS) entry which is preliminary data.</text>
</comment>
<dbReference type="SUPFAM" id="SSF46955">
    <property type="entry name" value="Putative DNA-binding domain"/>
    <property type="match status" value="1"/>
</dbReference>
<dbReference type="InterPro" id="IPR000551">
    <property type="entry name" value="MerR-type_HTH_dom"/>
</dbReference>
<dbReference type="PANTHER" id="PTHR30204">
    <property type="entry name" value="REDOX-CYCLING DRUG-SENSING TRANSCRIPTIONAL ACTIVATOR SOXR"/>
    <property type="match status" value="1"/>
</dbReference>
<dbReference type="InterPro" id="IPR009061">
    <property type="entry name" value="DNA-bd_dom_put_sf"/>
</dbReference>
<evidence type="ECO:0000256" key="2">
    <source>
        <dbReference type="SAM" id="MobiDB-lite"/>
    </source>
</evidence>
<dbReference type="Proteomes" id="UP001500320">
    <property type="component" value="Unassembled WGS sequence"/>
</dbReference>
<keyword evidence="5" id="KW-1185">Reference proteome</keyword>
<feature type="compositionally biased region" description="Basic and acidic residues" evidence="2">
    <location>
        <begin position="110"/>
        <end position="119"/>
    </location>
</feature>
<evidence type="ECO:0000313" key="4">
    <source>
        <dbReference type="EMBL" id="GAA3154680.1"/>
    </source>
</evidence>
<feature type="region of interest" description="Disordered" evidence="2">
    <location>
        <begin position="1"/>
        <end position="25"/>
    </location>
</feature>
<accession>A0ABP6NR90</accession>
<reference evidence="5" key="1">
    <citation type="journal article" date="2019" name="Int. J. Syst. Evol. Microbiol.">
        <title>The Global Catalogue of Microorganisms (GCM) 10K type strain sequencing project: providing services to taxonomists for standard genome sequencing and annotation.</title>
        <authorList>
            <consortium name="The Broad Institute Genomics Platform"/>
            <consortium name="The Broad Institute Genome Sequencing Center for Infectious Disease"/>
            <person name="Wu L."/>
            <person name="Ma J."/>
        </authorList>
    </citation>
    <scope>NUCLEOTIDE SEQUENCE [LARGE SCALE GENOMIC DNA]</scope>
    <source>
        <strain evidence="5">JCM 9373</strain>
    </source>
</reference>
<evidence type="ECO:0000259" key="3">
    <source>
        <dbReference type="PROSITE" id="PS50937"/>
    </source>
</evidence>
<dbReference type="PROSITE" id="PS50937">
    <property type="entry name" value="HTH_MERR_2"/>
    <property type="match status" value="1"/>
</dbReference>
<evidence type="ECO:0000313" key="5">
    <source>
        <dbReference type="Proteomes" id="UP001500320"/>
    </source>
</evidence>
<dbReference type="CDD" id="cd01104">
    <property type="entry name" value="HTH_MlrA-CarA"/>
    <property type="match status" value="1"/>
</dbReference>
<organism evidence="4 5">
    <name type="scientific">Planomonospora alba</name>
    <dbReference type="NCBI Taxonomy" id="161354"/>
    <lineage>
        <taxon>Bacteria</taxon>
        <taxon>Bacillati</taxon>
        <taxon>Actinomycetota</taxon>
        <taxon>Actinomycetes</taxon>
        <taxon>Streptosporangiales</taxon>
        <taxon>Streptosporangiaceae</taxon>
        <taxon>Planomonospora</taxon>
    </lineage>
</organism>
<gene>
    <name evidence="4" type="ORF">GCM10010466_52050</name>
</gene>
<name>A0ABP6NR90_9ACTN</name>
<protein>
    <submittedName>
        <fullName evidence="4">MerR family transcriptional regulator</fullName>
    </submittedName>
</protein>
<feature type="region of interest" description="Disordered" evidence="2">
    <location>
        <begin position="331"/>
        <end position="352"/>
    </location>
</feature>
<dbReference type="InterPro" id="IPR036594">
    <property type="entry name" value="Meth_synthase_dom"/>
</dbReference>
<dbReference type="EMBL" id="BAAAUT010000049">
    <property type="protein sequence ID" value="GAA3154680.1"/>
    <property type="molecule type" value="Genomic_DNA"/>
</dbReference>
<sequence>MDEQRAGARNGPDGPDYGIGAVSRRLGVPAPTLRTWNLRYGVGPSRRSPGGHRRYDSADLRRLEEMNRLIRSGVPAADAARHVLGALPAAEPAREGAGPETAGNAVSEAAPHETPEQALREAGAVPEQVPTPAMLARAAIALDGEAVSAWLGAALAGHGVLWTWERLVLPVFARISRRQLETGAAVDAEHLFSDRLAAALAPLARRPPAPVNERPVLLACAQDEQHSLPLHALAAALTLDHRIETRMLGARTPYPALADAMRRLGPAVVFVWSQLAETGDPAPLAGLPALRPPARIMAGGPGWRGGLPPAVQHVTSFRDALARISAALRRPVADRPARTPGDLRSRRPSAYE</sequence>
<dbReference type="RefSeq" id="WP_344863880.1">
    <property type="nucleotide sequence ID" value="NZ_BAAAUT010000049.1"/>
</dbReference>
<feature type="compositionally biased region" description="Basic and acidic residues" evidence="2">
    <location>
        <begin position="331"/>
        <end position="345"/>
    </location>
</feature>
<keyword evidence="1" id="KW-0238">DNA-binding</keyword>
<dbReference type="Gene3D" id="3.40.50.280">
    <property type="entry name" value="Cobalamin-binding domain"/>
    <property type="match status" value="1"/>
</dbReference>
<dbReference type="PANTHER" id="PTHR30204:SF97">
    <property type="entry name" value="MERR FAMILY REGULATORY PROTEIN"/>
    <property type="match status" value="1"/>
</dbReference>